<keyword evidence="1 6" id="KW-0808">Transferase</keyword>
<keyword evidence="3 6" id="KW-0418">Kinase</keyword>
<keyword evidence="4" id="KW-0067">ATP-binding</keyword>
<dbReference type="GO" id="GO:0008972">
    <property type="term" value="F:phosphomethylpyrimidine kinase activity"/>
    <property type="evidence" value="ECO:0007669"/>
    <property type="project" value="UniProtKB-EC"/>
</dbReference>
<dbReference type="EMBL" id="CP075546">
    <property type="protein sequence ID" value="QVV90484.1"/>
    <property type="molecule type" value="Genomic_DNA"/>
</dbReference>
<evidence type="ECO:0000313" key="7">
    <source>
        <dbReference type="Proteomes" id="UP000680656"/>
    </source>
</evidence>
<reference evidence="6 7" key="1">
    <citation type="submission" date="2021-05" db="EMBL/GenBank/DDBJ databases">
        <title>A novel Methanospirillum isolate from a pyrite-forming mixed culture.</title>
        <authorList>
            <person name="Bunk B."/>
            <person name="Sproer C."/>
            <person name="Spring S."/>
            <person name="Pester M."/>
        </authorList>
    </citation>
    <scope>NUCLEOTIDE SEQUENCE [LARGE SCALE GENOMIC DNA]</scope>
    <source>
        <strain evidence="6 7">J.3.6.1-F.2.7.3</strain>
    </source>
</reference>
<sequence length="265" mass="28500">MRPQFQNKEYFSALSIAGSDPSGGAGVQMDLKTFSMTGVWGMAVITALTAQNAAKVTGSWPIEPKIVKTQIQTVFEDMTPGAVKTGMLANSRIIKAVDKALPTTIPLVVDPVMVSTSGYRLLDEDAVRDIRETLTPRAHLITPNIPEAEILAKMTISCEEEMLIAGKNIIDLGAQQVIIKGGHGTGNEAIDLLIRKNDVSRFTHARLPYDVHGSGCAFSAAITGYIAQGFDDTHACEKAKELISNGIKHAISGTSGFKMIQPLYR</sequence>
<keyword evidence="7" id="KW-1185">Reference proteome</keyword>
<dbReference type="GO" id="GO:0005829">
    <property type="term" value="C:cytosol"/>
    <property type="evidence" value="ECO:0007669"/>
    <property type="project" value="TreeGrafter"/>
</dbReference>
<dbReference type="PANTHER" id="PTHR20858:SF17">
    <property type="entry name" value="HYDROXYMETHYLPYRIMIDINE_PHOSPHOMETHYLPYRIMIDINE KINASE THI20-RELATED"/>
    <property type="match status" value="1"/>
</dbReference>
<organism evidence="6 7">
    <name type="scientific">Methanospirillum purgamenti</name>
    <dbReference type="NCBI Taxonomy" id="2834276"/>
    <lineage>
        <taxon>Archaea</taxon>
        <taxon>Methanobacteriati</taxon>
        <taxon>Methanobacteriota</taxon>
        <taxon>Stenosarchaea group</taxon>
        <taxon>Methanomicrobia</taxon>
        <taxon>Methanomicrobiales</taxon>
        <taxon>Methanospirillaceae</taxon>
        <taxon>Methanospirillum</taxon>
    </lineage>
</organism>
<dbReference type="GO" id="GO:0005524">
    <property type="term" value="F:ATP binding"/>
    <property type="evidence" value="ECO:0007669"/>
    <property type="project" value="UniProtKB-KW"/>
</dbReference>
<dbReference type="KEGG" id="mrtj:KHC33_08425"/>
<keyword evidence="2" id="KW-0547">Nucleotide-binding</keyword>
<evidence type="ECO:0000313" key="6">
    <source>
        <dbReference type="EMBL" id="QVV90484.1"/>
    </source>
</evidence>
<dbReference type="RefSeq" id="WP_214421252.1">
    <property type="nucleotide sequence ID" value="NZ_CP075546.1"/>
</dbReference>
<evidence type="ECO:0000259" key="5">
    <source>
        <dbReference type="Pfam" id="PF08543"/>
    </source>
</evidence>
<dbReference type="InterPro" id="IPR004399">
    <property type="entry name" value="HMP/HMP-P_kinase_dom"/>
</dbReference>
<dbReference type="NCBIfam" id="TIGR00097">
    <property type="entry name" value="HMP-P_kinase"/>
    <property type="match status" value="1"/>
</dbReference>
<dbReference type="AlphaFoldDB" id="A0A8E7B1W4"/>
<gene>
    <name evidence="6" type="primary">thiD</name>
    <name evidence="6" type="ORF">KHC33_08425</name>
</gene>
<dbReference type="CDD" id="cd01169">
    <property type="entry name" value="HMPP_kinase"/>
    <property type="match status" value="1"/>
</dbReference>
<dbReference type="EC" id="2.7.4.7" evidence="6"/>
<dbReference type="FunFam" id="3.40.1190.20:FF:000003">
    <property type="entry name" value="Phosphomethylpyrimidine kinase ThiD"/>
    <property type="match status" value="1"/>
</dbReference>
<dbReference type="GO" id="GO:0009228">
    <property type="term" value="P:thiamine biosynthetic process"/>
    <property type="evidence" value="ECO:0007669"/>
    <property type="project" value="InterPro"/>
</dbReference>
<evidence type="ECO:0000256" key="2">
    <source>
        <dbReference type="ARBA" id="ARBA00022741"/>
    </source>
</evidence>
<accession>A0A8E7B1W4</accession>
<evidence type="ECO:0000256" key="1">
    <source>
        <dbReference type="ARBA" id="ARBA00022679"/>
    </source>
</evidence>
<dbReference type="SUPFAM" id="SSF53613">
    <property type="entry name" value="Ribokinase-like"/>
    <property type="match status" value="1"/>
</dbReference>
<dbReference type="GeneID" id="65097203"/>
<feature type="domain" description="Pyridoxamine kinase/Phosphomethylpyrimidine kinase" evidence="5">
    <location>
        <begin position="20"/>
        <end position="256"/>
    </location>
</feature>
<evidence type="ECO:0000256" key="4">
    <source>
        <dbReference type="ARBA" id="ARBA00022840"/>
    </source>
</evidence>
<dbReference type="PANTHER" id="PTHR20858">
    <property type="entry name" value="PHOSPHOMETHYLPYRIMIDINE KINASE"/>
    <property type="match status" value="1"/>
</dbReference>
<dbReference type="Proteomes" id="UP000680656">
    <property type="component" value="Chromosome"/>
</dbReference>
<dbReference type="GO" id="GO:0008902">
    <property type="term" value="F:hydroxymethylpyrimidine kinase activity"/>
    <property type="evidence" value="ECO:0007669"/>
    <property type="project" value="UniProtKB-EC"/>
</dbReference>
<dbReference type="Pfam" id="PF08543">
    <property type="entry name" value="Phos_pyr_kin"/>
    <property type="match status" value="1"/>
</dbReference>
<dbReference type="InterPro" id="IPR013749">
    <property type="entry name" value="PM/HMP-P_kinase-1"/>
</dbReference>
<protein>
    <submittedName>
        <fullName evidence="6">Bifunctional hydroxymethylpyrimidine kinase/phosphomethylpyrimidine kinase</fullName>
        <ecNumber evidence="6">2.7.1.49</ecNumber>
        <ecNumber evidence="6">2.7.4.7</ecNumber>
    </submittedName>
</protein>
<dbReference type="InterPro" id="IPR029056">
    <property type="entry name" value="Ribokinase-like"/>
</dbReference>
<proteinExistence type="predicted"/>
<dbReference type="EC" id="2.7.1.49" evidence="6"/>
<dbReference type="Gene3D" id="3.40.1190.20">
    <property type="match status" value="1"/>
</dbReference>
<evidence type="ECO:0000256" key="3">
    <source>
        <dbReference type="ARBA" id="ARBA00022777"/>
    </source>
</evidence>
<name>A0A8E7B1W4_9EURY</name>